<organism evidence="1 2">
    <name type="scientific">Sunxiuqinia dokdonensis</name>
    <dbReference type="NCBI Taxonomy" id="1409788"/>
    <lineage>
        <taxon>Bacteria</taxon>
        <taxon>Pseudomonadati</taxon>
        <taxon>Bacteroidota</taxon>
        <taxon>Bacteroidia</taxon>
        <taxon>Marinilabiliales</taxon>
        <taxon>Prolixibacteraceae</taxon>
        <taxon>Sunxiuqinia</taxon>
    </lineage>
</organism>
<evidence type="ECO:0000313" key="2">
    <source>
        <dbReference type="Proteomes" id="UP000036958"/>
    </source>
</evidence>
<dbReference type="Proteomes" id="UP000036958">
    <property type="component" value="Unassembled WGS sequence"/>
</dbReference>
<dbReference type="InterPro" id="IPR003772">
    <property type="entry name" value="YceD"/>
</dbReference>
<reference evidence="2" key="1">
    <citation type="submission" date="2015-07" db="EMBL/GenBank/DDBJ databases">
        <title>Genome sequencing of Sunxiuqinia dokdonensis strain SK.</title>
        <authorList>
            <person name="Ahn S."/>
            <person name="Kim B.-C."/>
        </authorList>
    </citation>
    <scope>NUCLEOTIDE SEQUENCE [LARGE SCALE GENOMIC DNA]</scope>
    <source>
        <strain evidence="2">SK</strain>
    </source>
</reference>
<evidence type="ECO:0008006" key="3">
    <source>
        <dbReference type="Google" id="ProtNLM"/>
    </source>
</evidence>
<dbReference type="RefSeq" id="WP_053184952.1">
    <property type="nucleotide sequence ID" value="NZ_LGIA01000171.1"/>
</dbReference>
<gene>
    <name evidence="1" type="ORF">NC99_31280</name>
</gene>
<evidence type="ECO:0000313" key="1">
    <source>
        <dbReference type="EMBL" id="KOH44135.1"/>
    </source>
</evidence>
<dbReference type="EMBL" id="LGIA01000171">
    <property type="protein sequence ID" value="KOH44135.1"/>
    <property type="molecule type" value="Genomic_DNA"/>
</dbReference>
<sequence length="180" mass="20782">MAYLNAYNIALKGLAIGKHDFDYQVGKQFFEYFDGEIAGDGRVEVKLELEKRSALIVLWFHVKGTVNIQCDRCLDLFDQPIESQNKVFVKYGEEKFEDGDDVIWIAPDETHINVAKLIYDFIILSIPIKHVHPDDARGESLCNPEMLERLNFLSVKQESEEESPETDSRWDELKKLLGNK</sequence>
<proteinExistence type="predicted"/>
<dbReference type="AlphaFoldDB" id="A0A0L8V6Q4"/>
<keyword evidence="2" id="KW-1185">Reference proteome</keyword>
<dbReference type="OrthoDB" id="1524821at2"/>
<comment type="caution">
    <text evidence="1">The sequence shown here is derived from an EMBL/GenBank/DDBJ whole genome shotgun (WGS) entry which is preliminary data.</text>
</comment>
<dbReference type="Pfam" id="PF02620">
    <property type="entry name" value="YceD"/>
    <property type="match status" value="1"/>
</dbReference>
<name>A0A0L8V6Q4_9BACT</name>
<dbReference type="STRING" id="1409788.NC99_31280"/>
<protein>
    <recommendedName>
        <fullName evidence="3">DNA-binding protein</fullName>
    </recommendedName>
</protein>
<accession>A0A0L8V6Q4</accession>